<reference evidence="2 3" key="1">
    <citation type="submission" date="2020-07" db="EMBL/GenBank/DDBJ databases">
        <title>Sequencing the genomes of 1000 actinobacteria strains.</title>
        <authorList>
            <person name="Klenk H.-P."/>
        </authorList>
    </citation>
    <scope>NUCLEOTIDE SEQUENCE [LARGE SCALE GENOMIC DNA]</scope>
    <source>
        <strain evidence="2 3">DSM 103833</strain>
    </source>
</reference>
<feature type="transmembrane region" description="Helical" evidence="1">
    <location>
        <begin position="100"/>
        <end position="121"/>
    </location>
</feature>
<feature type="transmembrane region" description="Helical" evidence="1">
    <location>
        <begin position="127"/>
        <end position="147"/>
    </location>
</feature>
<feature type="transmembrane region" description="Helical" evidence="1">
    <location>
        <begin position="713"/>
        <end position="729"/>
    </location>
</feature>
<accession>A0A853C256</accession>
<feature type="transmembrane region" description="Helical" evidence="1">
    <location>
        <begin position="383"/>
        <end position="406"/>
    </location>
</feature>
<keyword evidence="1" id="KW-0472">Membrane</keyword>
<keyword evidence="1" id="KW-1133">Transmembrane helix</keyword>
<keyword evidence="1" id="KW-0812">Transmembrane</keyword>
<dbReference type="AlphaFoldDB" id="A0A853C256"/>
<sequence>MRYADPSLCPDCRSDLPHAVPACPSCGLQVRHPLATELFSTLRRADVLLARLQQESRVPVAVGAPPAPPAVPPAPVPPPPLPQSAPARRTGVAWASVPKILLGLGAFFLLVAAVTFLAVSWSHLGVGGRTAVLLAFTALSGGAALLLHRLGLRIAGESLVVVGLGMLALDVVGAGNAGWFGELSDGAIALASGVALLVAGTAVGALRLAGRPRLVAPQLIAGLGLLVAYCGALETIGHPLLTSHLAVVLGVAGTLAARRAGLGVLAGSLAAPAGIAWAFGGLVALGEALDTPSVEQLWLDGSGWSLLATAAAAVVPGVVLRHRALIQWGGSVAALVVTAALAVPCIDTPVETVGLVALLITLGWTLALAFLPALLRPVAVAPAVIGGVILGGLVLVTTSIALGRWMEVVSSDRLRAAGRFTGTEPATEPLLTVPSALVVVAIAALLVSGTRDRARSTWIAWAAVAGVVAGVTAAVTVASYDVPVAAAIAVLLVTAAGAATVALALDDGAQLGVAALGMVVGGTAVVLGLPWSGLTVAASAVALVVAAALHLRAGVPALRAVGGSCLGPSLALLVWSATAAADLDTTWRGVPLLLALGVLAIARPRHEVEQPALLAGLLGGLLAINAAPDTASSLALHLTVLGFLVSATAVIHESRRHAAWAGGAILLLATWVRLGDLGVREPEAYTLPLAAILTVIGLIGLRRDPDASTATMLTPGLLLATLPSLLWVLDDPASLRAVLLGLGAVLMTVAGAALRWSAPLVVGAAVGATVVLRELGPYAGDAPAWVWIGLGGALLVVVGITWERRLLEIRTAAGLLGRLR</sequence>
<comment type="caution">
    <text evidence="2">The sequence shown here is derived from an EMBL/GenBank/DDBJ whole genome shotgun (WGS) entry which is preliminary data.</text>
</comment>
<feature type="transmembrane region" description="Helical" evidence="1">
    <location>
        <begin position="535"/>
        <end position="553"/>
    </location>
</feature>
<dbReference type="Proteomes" id="UP000530424">
    <property type="component" value="Unassembled WGS sequence"/>
</dbReference>
<feature type="transmembrane region" description="Helical" evidence="1">
    <location>
        <begin position="264"/>
        <end position="285"/>
    </location>
</feature>
<feature type="transmembrane region" description="Helical" evidence="1">
    <location>
        <begin position="325"/>
        <end position="346"/>
    </location>
</feature>
<feature type="transmembrane region" description="Helical" evidence="1">
    <location>
        <begin position="187"/>
        <end position="208"/>
    </location>
</feature>
<protein>
    <recommendedName>
        <fullName evidence="4">DUF2157 domain-containing protein</fullName>
    </recommendedName>
</protein>
<name>A0A853C256_9ACTN</name>
<feature type="transmembrane region" description="Helical" evidence="1">
    <location>
        <begin position="240"/>
        <end position="257"/>
    </location>
</feature>
<evidence type="ECO:0000313" key="2">
    <source>
        <dbReference type="EMBL" id="NYJ02280.1"/>
    </source>
</evidence>
<proteinExistence type="predicted"/>
<organism evidence="2 3">
    <name type="scientific">Nocardioides thalensis</name>
    <dbReference type="NCBI Taxonomy" id="1914755"/>
    <lineage>
        <taxon>Bacteria</taxon>
        <taxon>Bacillati</taxon>
        <taxon>Actinomycetota</taxon>
        <taxon>Actinomycetes</taxon>
        <taxon>Propionibacteriales</taxon>
        <taxon>Nocardioidaceae</taxon>
        <taxon>Nocardioides</taxon>
    </lineage>
</organism>
<feature type="transmembrane region" description="Helical" evidence="1">
    <location>
        <begin position="215"/>
        <end position="234"/>
    </location>
</feature>
<feature type="transmembrane region" description="Helical" evidence="1">
    <location>
        <begin position="159"/>
        <end position="181"/>
    </location>
</feature>
<evidence type="ECO:0000313" key="3">
    <source>
        <dbReference type="Proteomes" id="UP000530424"/>
    </source>
</evidence>
<feature type="transmembrane region" description="Helical" evidence="1">
    <location>
        <begin position="634"/>
        <end position="651"/>
    </location>
</feature>
<evidence type="ECO:0008006" key="4">
    <source>
        <dbReference type="Google" id="ProtNLM"/>
    </source>
</evidence>
<dbReference type="NCBIfam" id="NF047321">
    <property type="entry name" value="SCO7613_CTERM"/>
    <property type="match status" value="1"/>
</dbReference>
<feature type="transmembrane region" description="Helical" evidence="1">
    <location>
        <begin position="560"/>
        <end position="581"/>
    </location>
</feature>
<feature type="transmembrane region" description="Helical" evidence="1">
    <location>
        <begin position="426"/>
        <end position="446"/>
    </location>
</feature>
<keyword evidence="3" id="KW-1185">Reference proteome</keyword>
<dbReference type="RefSeq" id="WP_179668669.1">
    <property type="nucleotide sequence ID" value="NZ_JACCFP010000001.1"/>
</dbReference>
<feature type="transmembrane region" description="Helical" evidence="1">
    <location>
        <begin position="784"/>
        <end position="802"/>
    </location>
</feature>
<evidence type="ECO:0000256" key="1">
    <source>
        <dbReference type="SAM" id="Phobius"/>
    </source>
</evidence>
<dbReference type="EMBL" id="JACCFP010000001">
    <property type="protein sequence ID" value="NYJ02280.1"/>
    <property type="molecule type" value="Genomic_DNA"/>
</dbReference>
<feature type="transmembrane region" description="Helical" evidence="1">
    <location>
        <begin position="658"/>
        <end position="678"/>
    </location>
</feature>
<gene>
    <name evidence="2" type="ORF">HNR19_002978</name>
</gene>
<dbReference type="InterPro" id="IPR058062">
    <property type="entry name" value="SCO7613_C"/>
</dbReference>
<feature type="transmembrane region" description="Helical" evidence="1">
    <location>
        <begin position="484"/>
        <end position="504"/>
    </location>
</feature>
<feature type="transmembrane region" description="Helical" evidence="1">
    <location>
        <begin position="511"/>
        <end position="529"/>
    </location>
</feature>
<feature type="transmembrane region" description="Helical" evidence="1">
    <location>
        <begin position="458"/>
        <end position="478"/>
    </location>
</feature>
<feature type="transmembrane region" description="Helical" evidence="1">
    <location>
        <begin position="735"/>
        <end position="753"/>
    </location>
</feature>
<feature type="transmembrane region" description="Helical" evidence="1">
    <location>
        <begin position="352"/>
        <end position="371"/>
    </location>
</feature>
<feature type="transmembrane region" description="Helical" evidence="1">
    <location>
        <begin position="297"/>
        <end position="318"/>
    </location>
</feature>